<dbReference type="PANTHER" id="PTHR10488:SF1">
    <property type="entry name" value="GLYCINE AMIDINOTRANSFERASE, MITOCHONDRIAL"/>
    <property type="match status" value="1"/>
</dbReference>
<keyword evidence="6 16" id="KW-0812">Transmembrane</keyword>
<evidence type="ECO:0000256" key="3">
    <source>
        <dbReference type="ARBA" id="ARBA00006943"/>
    </source>
</evidence>
<dbReference type="GO" id="GO:0005758">
    <property type="term" value="C:mitochondrial intermembrane space"/>
    <property type="evidence" value="ECO:0007669"/>
    <property type="project" value="TreeGrafter"/>
</dbReference>
<dbReference type="InterPro" id="IPR020845">
    <property type="entry name" value="AMP-binding_CS"/>
</dbReference>
<evidence type="ECO:0000256" key="14">
    <source>
        <dbReference type="PIRSR" id="PIRSR633195-1"/>
    </source>
</evidence>
<evidence type="ECO:0000256" key="7">
    <source>
        <dbReference type="ARBA" id="ARBA00022741"/>
    </source>
</evidence>
<dbReference type="OrthoDB" id="10264242at2759"/>
<evidence type="ECO:0000256" key="4">
    <source>
        <dbReference type="ARBA" id="ARBA00022448"/>
    </source>
</evidence>
<evidence type="ECO:0000313" key="19">
    <source>
        <dbReference type="Proteomes" id="UP000727407"/>
    </source>
</evidence>
<organism evidence="18 19">
    <name type="scientific">Clarias magur</name>
    <name type="common">Asian catfish</name>
    <name type="synonym">Macropteronotus magur</name>
    <dbReference type="NCBI Taxonomy" id="1594786"/>
    <lineage>
        <taxon>Eukaryota</taxon>
        <taxon>Metazoa</taxon>
        <taxon>Chordata</taxon>
        <taxon>Craniata</taxon>
        <taxon>Vertebrata</taxon>
        <taxon>Euteleostomi</taxon>
        <taxon>Actinopterygii</taxon>
        <taxon>Neopterygii</taxon>
        <taxon>Teleostei</taxon>
        <taxon>Ostariophysi</taxon>
        <taxon>Siluriformes</taxon>
        <taxon>Clariidae</taxon>
        <taxon>Clarias</taxon>
    </lineage>
</organism>
<evidence type="ECO:0000256" key="8">
    <source>
        <dbReference type="ARBA" id="ARBA00022792"/>
    </source>
</evidence>
<feature type="transmembrane region" description="Helical" evidence="16">
    <location>
        <begin position="6"/>
        <end position="36"/>
    </location>
</feature>
<evidence type="ECO:0000256" key="12">
    <source>
        <dbReference type="ARBA" id="ARBA00023128"/>
    </source>
</evidence>
<dbReference type="SUPFAM" id="SSF56801">
    <property type="entry name" value="Acetyl-CoA synthetase-like"/>
    <property type="match status" value="1"/>
</dbReference>
<dbReference type="GO" id="GO:0006629">
    <property type="term" value="P:lipid metabolic process"/>
    <property type="evidence" value="ECO:0007669"/>
    <property type="project" value="UniProtKB-KW"/>
</dbReference>
<dbReference type="Gene3D" id="3.40.50.12780">
    <property type="entry name" value="N-terminal domain of ligase-like"/>
    <property type="match status" value="1"/>
</dbReference>
<keyword evidence="11" id="KW-0443">Lipid metabolism</keyword>
<accession>A0A8J4WSM3</accession>
<dbReference type="InterPro" id="IPR042099">
    <property type="entry name" value="ANL_N_sf"/>
</dbReference>
<dbReference type="GO" id="GO:0000166">
    <property type="term" value="F:nucleotide binding"/>
    <property type="evidence" value="ECO:0007669"/>
    <property type="project" value="UniProtKB-KW"/>
</dbReference>
<dbReference type="AlphaFoldDB" id="A0A8J4WSM3"/>
<evidence type="ECO:0000256" key="1">
    <source>
        <dbReference type="ARBA" id="ARBA00004273"/>
    </source>
</evidence>
<dbReference type="SUPFAM" id="SSF55909">
    <property type="entry name" value="Pentein"/>
    <property type="match status" value="1"/>
</dbReference>
<comment type="catalytic activity">
    <reaction evidence="15">
        <text>L-arginine + glycine = guanidinoacetate + L-ornithine</text>
        <dbReference type="Rhea" id="RHEA:13201"/>
        <dbReference type="ChEBI" id="CHEBI:32682"/>
        <dbReference type="ChEBI" id="CHEBI:46911"/>
        <dbReference type="ChEBI" id="CHEBI:57305"/>
        <dbReference type="ChEBI" id="CHEBI:57742"/>
        <dbReference type="EC" id="2.1.4.1"/>
    </reaction>
</comment>
<evidence type="ECO:0000256" key="9">
    <source>
        <dbReference type="ARBA" id="ARBA00022946"/>
    </source>
</evidence>
<dbReference type="EMBL" id="QNUK01000745">
    <property type="protein sequence ID" value="KAF5889951.1"/>
    <property type="molecule type" value="Genomic_DNA"/>
</dbReference>
<feature type="active site" evidence="14">
    <location>
        <position position="780"/>
    </location>
</feature>
<dbReference type="PROSITE" id="PS00455">
    <property type="entry name" value="AMP_BINDING"/>
    <property type="match status" value="1"/>
</dbReference>
<protein>
    <recommendedName>
        <fullName evidence="15">Glycine amidinotransferase</fullName>
        <ecNumber evidence="15">2.1.4.1</ecNumber>
    </recommendedName>
    <alternativeName>
        <fullName evidence="15">L-arginine:glycine amidinotransferase</fullName>
    </alternativeName>
</protein>
<keyword evidence="10 16" id="KW-1133">Transmembrane helix</keyword>
<evidence type="ECO:0000256" key="6">
    <source>
        <dbReference type="ARBA" id="ARBA00022692"/>
    </source>
</evidence>
<proteinExistence type="inferred from homology"/>
<keyword evidence="8 15" id="KW-0999">Mitochondrion inner membrane</keyword>
<dbReference type="InterPro" id="IPR033195">
    <property type="entry name" value="AmidinoTrfase"/>
</dbReference>
<dbReference type="Proteomes" id="UP000727407">
    <property type="component" value="Unassembled WGS sequence"/>
</dbReference>
<evidence type="ECO:0000313" key="18">
    <source>
        <dbReference type="EMBL" id="KAF5889951.1"/>
    </source>
</evidence>
<reference evidence="18" key="1">
    <citation type="submission" date="2020-07" db="EMBL/GenBank/DDBJ databases">
        <title>Clarias magur genome sequencing, assembly and annotation.</title>
        <authorList>
            <person name="Kushwaha B."/>
            <person name="Kumar R."/>
            <person name="Das P."/>
            <person name="Joshi C.G."/>
            <person name="Kumar D."/>
            <person name="Nagpure N.S."/>
            <person name="Pandey M."/>
            <person name="Agarwal S."/>
            <person name="Srivastava S."/>
            <person name="Singh M."/>
            <person name="Sahoo L."/>
            <person name="Jayasankar P."/>
            <person name="Meher P.K."/>
            <person name="Koringa P.G."/>
            <person name="Iquebal M.A."/>
            <person name="Das S.P."/>
            <person name="Bit A."/>
            <person name="Patnaik S."/>
            <person name="Patel N."/>
            <person name="Shah T.M."/>
            <person name="Hinsu A."/>
            <person name="Jena J.K."/>
        </authorList>
    </citation>
    <scope>NUCLEOTIDE SEQUENCE</scope>
    <source>
        <strain evidence="18">CIFAMagur01</strain>
        <tissue evidence="18">Testis</tissue>
    </source>
</reference>
<evidence type="ECO:0000256" key="16">
    <source>
        <dbReference type="SAM" id="Phobius"/>
    </source>
</evidence>
<keyword evidence="4" id="KW-0813">Transport</keyword>
<feature type="domain" description="AMP-dependent synthetase/ligase" evidence="17">
    <location>
        <begin position="60"/>
        <end position="406"/>
    </location>
</feature>
<evidence type="ECO:0000256" key="15">
    <source>
        <dbReference type="RuleBase" id="RU367092"/>
    </source>
</evidence>
<evidence type="ECO:0000256" key="11">
    <source>
        <dbReference type="ARBA" id="ARBA00023098"/>
    </source>
</evidence>
<comment type="pathway">
    <text evidence="2 15">Amine and polyamine biosynthesis; creatine biosynthesis; creatine from L-arginine and glycine: step 1/2.</text>
</comment>
<evidence type="ECO:0000256" key="2">
    <source>
        <dbReference type="ARBA" id="ARBA00004858"/>
    </source>
</evidence>
<keyword evidence="9" id="KW-0809">Transit peptide</keyword>
<keyword evidence="19" id="KW-1185">Reference proteome</keyword>
<dbReference type="PANTHER" id="PTHR10488">
    <property type="entry name" value="GLYCINE AMIDINOTRANSFERASE, MITOCHONDRIAL"/>
    <property type="match status" value="1"/>
</dbReference>
<dbReference type="InterPro" id="IPR000873">
    <property type="entry name" value="AMP-dep_synth/lig_dom"/>
</dbReference>
<evidence type="ECO:0000256" key="13">
    <source>
        <dbReference type="ARBA" id="ARBA00023136"/>
    </source>
</evidence>
<dbReference type="GO" id="GO:0015068">
    <property type="term" value="F:glycine amidinotransferase activity"/>
    <property type="evidence" value="ECO:0007669"/>
    <property type="project" value="UniProtKB-UniRule"/>
</dbReference>
<evidence type="ECO:0000259" key="17">
    <source>
        <dbReference type="Pfam" id="PF00501"/>
    </source>
</evidence>
<sequence>MELLHAGLAALSVTFMLLFVKFPYFLHDCAFLMKLLRMKSKIQRLRKRVPLYTVLDCFLEAVSRHPHKPFIIFEDDVYTYLQVDRWSNRAAHTLLKHTHLREGDTAALIVGNEPHFIFLWLGLMKIGCSASLLNTNIRGKSLMHCFMCCETKVLIAGAESRDAVCDVLPEVRERGVSVFLLCDNCDVDGIQSLKDKMCDSDDGPVSLTLRANISMRNPAVFIYTSGTTGLPKAAMVSHDRMLGASFYQSLFGIKHDDVTYIAIPLYHAAGFLIGLCGAIESGITAVLRRKFSVSQFWNDCRKHNVTVVIYIGEILRYLCNTPKRDTDRQHAVRTAIGNGLRADVWQEFQSRFGVKHVKEFYSASDGNMSFVNYAEKVGAVGKQTFFYKKMFPHALIRYDTETQEPVRDSRGRCVPVPTGETGLLVCKITEYNPFQGYAGNPEQTEKKKLRNVFEDGDVYLNSGDLLSTDNQGFIYFQDRVGDTFRWKGENVATTEVSDVLSLLDFVEEVCVYGVEVPGITHNPLGRNMLRVRCLRGGSRGAEAAHLIGAMMGRTVSRWVQKAFQSSSSAAAARSQAAEDVAVTEPLPDGCPVCAYNEWDPLEEVIVGRAENARVPPFTVEVKANTYEKYWPFYQRYGGQTFPEGHLQKAIAEIEEMCNILRHEGVIVRRPEPIDWSVEYKTPDFTSTGMYAAMPRDILLVVGNEIIEAPMAWRARFFEYRAYRPLIKEYFRQGAKWTTAPKPTMADELYDQDYPIRTVEDRHKLAAEGKFVTTEHEPCFDAADFIRAGTDLFVQRSQVTNFLGIEWMRRHLAPTYKVHIISFKDPNPMHIDATFNIIGPGLVLSNPDRPCRQIEMFKKAGWTVVHPPTPLIPDDHPLWMSSKWLSMNVLMLDEKRVMVDANETTIQKMFESLGISTVKVSIRHANSLGGGFHCWTTDVRRRGTLQSYFH</sequence>
<keyword evidence="7" id="KW-0547">Nucleotide-binding</keyword>
<comment type="subunit">
    <text evidence="15">Homodimer.</text>
</comment>
<comment type="subcellular location">
    <subcellularLocation>
        <location evidence="1 15">Mitochondrion inner membrane</location>
    </subcellularLocation>
</comment>
<gene>
    <name evidence="18" type="primary">gatm</name>
    <name evidence="18" type="ORF">DAT39_020339</name>
</gene>
<keyword evidence="12 15" id="KW-0496">Mitochondrion</keyword>
<feature type="active site" evidence="14">
    <location>
        <position position="829"/>
    </location>
</feature>
<keyword evidence="13 15" id="KW-0472">Membrane</keyword>
<evidence type="ECO:0000256" key="5">
    <source>
        <dbReference type="ARBA" id="ARBA00022679"/>
    </source>
</evidence>
<comment type="function">
    <text evidence="15">Catalyzes the biosynthesis of guanidinoacetate, the immediate precursor of creatine. Creatine plays a vital role in energy metabolism in muscle tissues. May play a role in embryonic and central nervous system development.</text>
</comment>
<dbReference type="GO" id="GO:0005743">
    <property type="term" value="C:mitochondrial inner membrane"/>
    <property type="evidence" value="ECO:0007669"/>
    <property type="project" value="UniProtKB-SubCell"/>
</dbReference>
<keyword evidence="5 15" id="KW-0808">Transferase</keyword>
<dbReference type="GO" id="GO:0006601">
    <property type="term" value="P:creatine biosynthetic process"/>
    <property type="evidence" value="ECO:0007669"/>
    <property type="project" value="UniProtKB-UniRule"/>
</dbReference>
<evidence type="ECO:0000256" key="10">
    <source>
        <dbReference type="ARBA" id="ARBA00022989"/>
    </source>
</evidence>
<dbReference type="FunFam" id="3.75.10.10:FF:000005">
    <property type="entry name" value="Glycine amidinotransferase, mitochondrial"/>
    <property type="match status" value="1"/>
</dbReference>
<comment type="similarity">
    <text evidence="3 15">Belongs to the amidinotransferase family.</text>
</comment>
<dbReference type="Gene3D" id="3.75.10.10">
    <property type="entry name" value="L-arginine/glycine Amidinotransferase, Chain A"/>
    <property type="match status" value="1"/>
</dbReference>
<feature type="active site" description="Amidino-cysteine intermediate" evidence="14">
    <location>
        <position position="933"/>
    </location>
</feature>
<dbReference type="CDD" id="cd21136">
    <property type="entry name" value="amidinotransferase_AGAT-like"/>
    <property type="match status" value="1"/>
</dbReference>
<name>A0A8J4WSM3_CLAMG</name>
<dbReference type="EC" id="2.1.4.1" evidence="15"/>
<dbReference type="FunFam" id="3.40.50.12780:FF:000005">
    <property type="entry name" value="Solute carrier family 27 member 6"/>
    <property type="match status" value="1"/>
</dbReference>
<comment type="caution">
    <text evidence="18">The sequence shown here is derived from an EMBL/GenBank/DDBJ whole genome shotgun (WGS) entry which is preliminary data.</text>
</comment>
<dbReference type="Pfam" id="PF00501">
    <property type="entry name" value="AMP-binding"/>
    <property type="match status" value="1"/>
</dbReference>